<dbReference type="GO" id="GO:0043235">
    <property type="term" value="C:receptor complex"/>
    <property type="evidence" value="ECO:0007669"/>
    <property type="project" value="TreeGrafter"/>
</dbReference>
<gene>
    <name evidence="8" type="ORF">CTOB1V02_LOCUS4375</name>
</gene>
<dbReference type="GO" id="GO:0005886">
    <property type="term" value="C:plasma membrane"/>
    <property type="evidence" value="ECO:0007669"/>
    <property type="project" value="TreeGrafter"/>
</dbReference>
<evidence type="ECO:0000313" key="8">
    <source>
        <dbReference type="EMBL" id="CAD7226457.1"/>
    </source>
</evidence>
<evidence type="ECO:0000256" key="3">
    <source>
        <dbReference type="ARBA" id="ARBA00022741"/>
    </source>
</evidence>
<accession>A0A7R8WBT6</accession>
<keyword evidence="4" id="KW-0418">Kinase</keyword>
<dbReference type="PROSITE" id="PS00107">
    <property type="entry name" value="PROTEIN_KINASE_ATP"/>
    <property type="match status" value="1"/>
</dbReference>
<dbReference type="GO" id="GO:0005524">
    <property type="term" value="F:ATP binding"/>
    <property type="evidence" value="ECO:0007669"/>
    <property type="project" value="UniProtKB-UniRule"/>
</dbReference>
<dbReference type="Gene3D" id="1.10.510.10">
    <property type="entry name" value="Transferase(Phosphotransferase) domain 1"/>
    <property type="match status" value="1"/>
</dbReference>
<dbReference type="PROSITE" id="PS00109">
    <property type="entry name" value="PROTEIN_KINASE_TYR"/>
    <property type="match status" value="1"/>
</dbReference>
<evidence type="ECO:0000256" key="4">
    <source>
        <dbReference type="ARBA" id="ARBA00022777"/>
    </source>
</evidence>
<comment type="catalytic activity">
    <reaction evidence="7">
        <text>L-tyrosyl-[protein] + ATP = O-phospho-L-tyrosyl-[protein] + ADP + H(+)</text>
        <dbReference type="Rhea" id="RHEA:10596"/>
        <dbReference type="Rhea" id="RHEA-COMP:10136"/>
        <dbReference type="Rhea" id="RHEA-COMP:20101"/>
        <dbReference type="ChEBI" id="CHEBI:15378"/>
        <dbReference type="ChEBI" id="CHEBI:30616"/>
        <dbReference type="ChEBI" id="CHEBI:46858"/>
        <dbReference type="ChEBI" id="CHEBI:61978"/>
        <dbReference type="ChEBI" id="CHEBI:456216"/>
        <dbReference type="EC" id="2.7.10.1"/>
    </reaction>
</comment>
<evidence type="ECO:0000256" key="7">
    <source>
        <dbReference type="ARBA" id="ARBA00051243"/>
    </source>
</evidence>
<name>A0A7R8WBT6_9CRUS</name>
<evidence type="ECO:0000256" key="5">
    <source>
        <dbReference type="ARBA" id="ARBA00022840"/>
    </source>
</evidence>
<dbReference type="AlphaFoldDB" id="A0A7R8WBT6"/>
<dbReference type="InterPro" id="IPR008266">
    <property type="entry name" value="Tyr_kinase_AS"/>
</dbReference>
<dbReference type="InterPro" id="IPR000719">
    <property type="entry name" value="Prot_kinase_dom"/>
</dbReference>
<evidence type="ECO:0000256" key="6">
    <source>
        <dbReference type="ARBA" id="ARBA00023137"/>
    </source>
</evidence>
<dbReference type="InterPro" id="IPR020635">
    <property type="entry name" value="Tyr_kinase_cat_dom"/>
</dbReference>
<organism evidence="8">
    <name type="scientific">Cyprideis torosa</name>
    <dbReference type="NCBI Taxonomy" id="163714"/>
    <lineage>
        <taxon>Eukaryota</taxon>
        <taxon>Metazoa</taxon>
        <taxon>Ecdysozoa</taxon>
        <taxon>Arthropoda</taxon>
        <taxon>Crustacea</taxon>
        <taxon>Oligostraca</taxon>
        <taxon>Ostracoda</taxon>
        <taxon>Podocopa</taxon>
        <taxon>Podocopida</taxon>
        <taxon>Cytherocopina</taxon>
        <taxon>Cytheroidea</taxon>
        <taxon>Cytherideidae</taxon>
        <taxon>Cyprideis</taxon>
    </lineage>
</organism>
<dbReference type="InterPro" id="IPR017441">
    <property type="entry name" value="Protein_kinase_ATP_BS"/>
</dbReference>
<dbReference type="GO" id="GO:0004714">
    <property type="term" value="F:transmembrane receptor protein tyrosine kinase activity"/>
    <property type="evidence" value="ECO:0007669"/>
    <property type="project" value="UniProtKB-EC"/>
</dbReference>
<keyword evidence="5" id="KW-0067">ATP-binding</keyword>
<dbReference type="InterPro" id="IPR050122">
    <property type="entry name" value="RTK"/>
</dbReference>
<dbReference type="SUPFAM" id="SSF56112">
    <property type="entry name" value="Protein kinase-like (PK-like)"/>
    <property type="match status" value="1"/>
</dbReference>
<proteinExistence type="predicted"/>
<sequence length="393" mass="44797">MVFFPDSAEANEIVRVIPPAFAVPVRPHDHLRHTELFTYTEGIPYSDIKENFLEKRLTETLTQGEIQKQQLSFHEKIGEGNFAEVHLALLRRKNGDSREVAVKSAKHYFRSNATSEEDIKREILIMRAIGPHKNIVRILGWSTQFEPHMIILELMNRGTLIYHLRRCRAKREGKATPDGFDLAADRAKSDFTEQDLIGFALDCAQGMEYVASKQIVHRDLAARNILLDDRGVCKISDFGLARHMKERSDMYSLFHYQVNTVRPLPVRWLAPESISLCQYSTKSDIWSFGILLWEIASLGSTPYSELDGREVTMAIKTGCHPKEPPSCNRTLFRIMLNCWKVQPPNRMSFSDLVVQLGNLQADVRGSCAAKGTELEKPPSAEQTYRVLPFAVHE</sequence>
<dbReference type="EMBL" id="OB660836">
    <property type="protein sequence ID" value="CAD7226457.1"/>
    <property type="molecule type" value="Genomic_DNA"/>
</dbReference>
<dbReference type="GO" id="GO:0007169">
    <property type="term" value="P:cell surface receptor protein tyrosine kinase signaling pathway"/>
    <property type="evidence" value="ECO:0007669"/>
    <property type="project" value="TreeGrafter"/>
</dbReference>
<keyword evidence="3" id="KW-0547">Nucleotide-binding</keyword>
<reference evidence="8" key="1">
    <citation type="submission" date="2020-11" db="EMBL/GenBank/DDBJ databases">
        <authorList>
            <person name="Tran Van P."/>
        </authorList>
    </citation>
    <scope>NUCLEOTIDE SEQUENCE</scope>
</reference>
<comment type="subcellular location">
    <subcellularLocation>
        <location evidence="1">Membrane</location>
        <topology evidence="1">Single-pass membrane protein</topology>
    </subcellularLocation>
</comment>
<dbReference type="OrthoDB" id="3256376at2759"/>
<dbReference type="SMART" id="SM00219">
    <property type="entry name" value="TyrKc"/>
    <property type="match status" value="1"/>
</dbReference>
<dbReference type="PRINTS" id="PR00109">
    <property type="entry name" value="TYRKINASE"/>
</dbReference>
<dbReference type="FunFam" id="1.10.510.10:FF:000554">
    <property type="entry name" value="Predicted protein"/>
    <property type="match status" value="1"/>
</dbReference>
<dbReference type="CDD" id="cd00192">
    <property type="entry name" value="PTKc"/>
    <property type="match status" value="1"/>
</dbReference>
<dbReference type="Pfam" id="PF07714">
    <property type="entry name" value="PK_Tyr_Ser-Thr"/>
    <property type="match status" value="1"/>
</dbReference>
<keyword evidence="6" id="KW-0829">Tyrosine-protein kinase</keyword>
<evidence type="ECO:0000256" key="1">
    <source>
        <dbReference type="ARBA" id="ARBA00004167"/>
    </source>
</evidence>
<dbReference type="InterPro" id="IPR011009">
    <property type="entry name" value="Kinase-like_dom_sf"/>
</dbReference>
<dbReference type="PANTHER" id="PTHR24416:SF611">
    <property type="entry name" value="TYROSINE-PROTEIN KINASE TRANSMEMBRANE RECEPTOR ROR"/>
    <property type="match status" value="1"/>
</dbReference>
<dbReference type="PANTHER" id="PTHR24416">
    <property type="entry name" value="TYROSINE-PROTEIN KINASE RECEPTOR"/>
    <property type="match status" value="1"/>
</dbReference>
<dbReference type="InterPro" id="IPR001245">
    <property type="entry name" value="Ser-Thr/Tyr_kinase_cat_dom"/>
</dbReference>
<keyword evidence="2" id="KW-0808">Transferase</keyword>
<evidence type="ECO:0000256" key="2">
    <source>
        <dbReference type="ARBA" id="ARBA00022679"/>
    </source>
</evidence>
<dbReference type="PROSITE" id="PS50011">
    <property type="entry name" value="PROTEIN_KINASE_DOM"/>
    <property type="match status" value="1"/>
</dbReference>
<protein>
    <submittedName>
        <fullName evidence="8">Uncharacterized protein</fullName>
    </submittedName>
</protein>